<dbReference type="eggNOG" id="COG0526">
    <property type="taxonomic scope" value="Bacteria"/>
</dbReference>
<dbReference type="PATRIC" id="fig|388467.6.peg.2012"/>
<dbReference type="Pfam" id="PF07611">
    <property type="entry name" value="DUF1574"/>
    <property type="match status" value="1"/>
</dbReference>
<evidence type="ECO:0000313" key="2">
    <source>
        <dbReference type="Proteomes" id="UP000027395"/>
    </source>
</evidence>
<keyword evidence="2" id="KW-1185">Reference proteome</keyword>
<dbReference type="Proteomes" id="UP000027395">
    <property type="component" value="Chromosome"/>
</dbReference>
<proteinExistence type="predicted"/>
<sequence>MSLLSILSLFMRSTRINSGVMAIVPLIILTIGCSSKESSQPSVGSQTAIAASVTPNTKQLNQNKISGKPENLISQNPAKSQTCIEENPFDESVKFALQASNLAQTAQSQSDWDEVARLWLQAVAWMQAVPINSPRRTFAEKKVVEYMRNLTYSQQQAARSGSVSQFPSFDSEPLDQQLKLYLSYLSTVGKPDILIVGSSRALQGVDPAQMQQVLAKKGYQNLRIFNFGVNGATAQVVDYILREVLTPEQLPKLIIWADGVRAFNSGRIDRTFEAIMASQAHQKIAAGIRPQLAKAEPNFQTKCYQLPNSCKHKDNSKFQFKTSNFIKKNDYNLADNSPKNNPSNYQNLFYRASKLNFSATLVSLDAIEANGFLPLSIRFNPNTYYQQKPYVSGTYDGDYRGFNLGGEQARAFDSVVAFTSSNNIQLVFVNLPITDDYLDSVRWSYEVEFNRQMKQLSQEYSFIFINLSEKVLRQYQYFVDPSHLNRYGASLVAREIATNPTIPWPSVR</sequence>
<organism evidence="1 2">
    <name type="scientific">Planktothrix agardhii (strain NIVA-CYA 126/8)</name>
    <dbReference type="NCBI Taxonomy" id="388467"/>
    <lineage>
        <taxon>Bacteria</taxon>
        <taxon>Bacillati</taxon>
        <taxon>Cyanobacteriota</taxon>
        <taxon>Cyanophyceae</taxon>
        <taxon>Oscillatoriophycideae</taxon>
        <taxon>Oscillatoriales</taxon>
        <taxon>Microcoleaceae</taxon>
        <taxon>Planktothrix</taxon>
    </lineage>
</organism>
<dbReference type="AlphaFoldDB" id="A0A073CFX2"/>
<accession>A0A073CFX2</accession>
<gene>
    <name evidence="1" type="ORF">A19Y_2063</name>
</gene>
<evidence type="ECO:0008006" key="3">
    <source>
        <dbReference type="Google" id="ProtNLM"/>
    </source>
</evidence>
<dbReference type="eggNOG" id="COG2755">
    <property type="taxonomic scope" value="Bacteria"/>
</dbReference>
<dbReference type="InterPro" id="IPR011468">
    <property type="entry name" value="DUF1574"/>
</dbReference>
<dbReference type="SUPFAM" id="SSF52266">
    <property type="entry name" value="SGNH hydrolase"/>
    <property type="match status" value="1"/>
</dbReference>
<dbReference type="Gene3D" id="3.40.50.1110">
    <property type="entry name" value="SGNH hydrolase"/>
    <property type="match status" value="1"/>
</dbReference>
<protein>
    <recommendedName>
        <fullName evidence="3">DUF1574 domain-containing protein</fullName>
    </recommendedName>
</protein>
<reference evidence="1 2" key="1">
    <citation type="journal article" date="2014" name="Appl. Environ. Microbiol.">
        <title>Elucidation of insertion elements encoded on plasmids and in vitro construction of shuttle vectors from the toxic cyanobacterium Planktothrix.</title>
        <authorList>
            <person name="Christiansen G."/>
            <person name="Goesmann A."/>
            <person name="Kurmayer R."/>
        </authorList>
    </citation>
    <scope>NUCLEOTIDE SEQUENCE [LARGE SCALE GENOMIC DNA]</scope>
    <source>
        <strain evidence="1 2">NIVA-CYA 126/8</strain>
    </source>
</reference>
<dbReference type="STRING" id="388467.A19Y_2063"/>
<dbReference type="InterPro" id="IPR036514">
    <property type="entry name" value="SGNH_hydro_sf"/>
</dbReference>
<name>A0A073CFX2_PLAA1</name>
<dbReference type="EMBL" id="CM002803">
    <property type="protein sequence ID" value="KEI67031.1"/>
    <property type="molecule type" value="Genomic_DNA"/>
</dbReference>
<evidence type="ECO:0000313" key="1">
    <source>
        <dbReference type="EMBL" id="KEI67031.1"/>
    </source>
</evidence>
<dbReference type="HOGENOM" id="CLU_548367_0_0_3"/>